<reference evidence="1" key="1">
    <citation type="submission" date="2022-06" db="EMBL/GenBank/DDBJ databases">
        <authorList>
            <person name="Goudenege D."/>
            <person name="Le Roux F."/>
        </authorList>
    </citation>
    <scope>NUCLEOTIDE SEQUENCE</scope>
    <source>
        <strain evidence="1">12-063</strain>
    </source>
</reference>
<organism evidence="1 2">
    <name type="scientific">Vibrio aestuarianus</name>
    <dbReference type="NCBI Taxonomy" id="28171"/>
    <lineage>
        <taxon>Bacteria</taxon>
        <taxon>Pseudomonadati</taxon>
        <taxon>Pseudomonadota</taxon>
        <taxon>Gammaproteobacteria</taxon>
        <taxon>Vibrionales</taxon>
        <taxon>Vibrionaceae</taxon>
        <taxon>Vibrio</taxon>
    </lineage>
</organism>
<comment type="caution">
    <text evidence="1">The sequence shown here is derived from an EMBL/GenBank/DDBJ whole genome shotgun (WGS) entry which is preliminary data.</text>
</comment>
<accession>A0ABM9FRT5</accession>
<name>A0ABM9FRT5_9VIBR</name>
<keyword evidence="2" id="KW-1185">Reference proteome</keyword>
<protein>
    <submittedName>
        <fullName evidence="1">Uncharacterized protein</fullName>
    </submittedName>
</protein>
<sequence length="51" mass="5798">MKYKGQQMLAFSFCAQIASRCFARYDSFGSSKMCEIPAIIVVVTHFLPYVL</sequence>
<dbReference type="EMBL" id="CALYLK010000136">
    <property type="protein sequence ID" value="CAH8236220.1"/>
    <property type="molecule type" value="Genomic_DNA"/>
</dbReference>
<proteinExistence type="predicted"/>
<evidence type="ECO:0000313" key="2">
    <source>
        <dbReference type="Proteomes" id="UP001152658"/>
    </source>
</evidence>
<gene>
    <name evidence="1" type="ORF">VAE063_950381</name>
</gene>
<dbReference type="Proteomes" id="UP001152658">
    <property type="component" value="Unassembled WGS sequence"/>
</dbReference>
<evidence type="ECO:0000313" key="1">
    <source>
        <dbReference type="EMBL" id="CAH8236220.1"/>
    </source>
</evidence>